<evidence type="ECO:0000256" key="2">
    <source>
        <dbReference type="ARBA" id="ARBA00022670"/>
    </source>
</evidence>
<dbReference type="EC" id="3.4.21.92" evidence="7"/>
<comment type="similarity">
    <text evidence="1 8">Belongs to the peptidase S14 family.</text>
</comment>
<reference evidence="10 11" key="1">
    <citation type="journal article" date="2024" name="IMA Fungus">
        <title>IMA Genome - F19 : A genome assembly and annotation guide to empower mycologists, including annotated draft genome sequences of Ceratocystis pirilliformis, Diaporthe australafricana, Fusarium ophioides, Paecilomyces lecythidis, and Sporothrix stenoceras.</title>
        <authorList>
            <person name="Aylward J."/>
            <person name="Wilson A.M."/>
            <person name="Visagie C.M."/>
            <person name="Spraker J."/>
            <person name="Barnes I."/>
            <person name="Buitendag C."/>
            <person name="Ceriani C."/>
            <person name="Del Mar Angel L."/>
            <person name="du Plessis D."/>
            <person name="Fuchs T."/>
            <person name="Gasser K."/>
            <person name="Kramer D."/>
            <person name="Li W."/>
            <person name="Munsamy K."/>
            <person name="Piso A."/>
            <person name="Price J.L."/>
            <person name="Sonnekus B."/>
            <person name="Thomas C."/>
            <person name="van der Nest A."/>
            <person name="van Dijk A."/>
            <person name="van Heerden A."/>
            <person name="van Vuuren N."/>
            <person name="Yilmaz N."/>
            <person name="Duong T.A."/>
            <person name="van der Merwe N.A."/>
            <person name="Wingfield M.J."/>
            <person name="Wingfield B.D."/>
        </authorList>
    </citation>
    <scope>NUCLEOTIDE SEQUENCE [LARGE SCALE GENOMIC DNA]</scope>
    <source>
        <strain evidence="10 11">CMW 12675</strain>
    </source>
</reference>
<proteinExistence type="inferred from homology"/>
<dbReference type="NCBIfam" id="NF001368">
    <property type="entry name" value="PRK00277.1"/>
    <property type="match status" value="1"/>
</dbReference>
<feature type="compositionally biased region" description="Basic and acidic residues" evidence="9">
    <location>
        <begin position="254"/>
        <end position="263"/>
    </location>
</feature>
<dbReference type="InterPro" id="IPR029045">
    <property type="entry name" value="ClpP/crotonase-like_dom_sf"/>
</dbReference>
<dbReference type="PROSITE" id="PS00381">
    <property type="entry name" value="CLP_PROTEASE_SER"/>
    <property type="match status" value="1"/>
</dbReference>
<accession>A0ABR3Z2T4</accession>
<evidence type="ECO:0000256" key="9">
    <source>
        <dbReference type="SAM" id="MobiDB-lite"/>
    </source>
</evidence>
<dbReference type="HAMAP" id="MF_00444">
    <property type="entry name" value="ClpP"/>
    <property type="match status" value="1"/>
</dbReference>
<evidence type="ECO:0000313" key="10">
    <source>
        <dbReference type="EMBL" id="KAL1894506.1"/>
    </source>
</evidence>
<name>A0ABR3Z2T4_9PEZI</name>
<comment type="caution">
    <text evidence="10">The sequence shown here is derived from an EMBL/GenBank/DDBJ whole genome shotgun (WGS) entry which is preliminary data.</text>
</comment>
<evidence type="ECO:0000256" key="5">
    <source>
        <dbReference type="PROSITE-ProRule" id="PRU10085"/>
    </source>
</evidence>
<keyword evidence="11" id="KW-1185">Reference proteome</keyword>
<keyword evidence="4 7" id="KW-0720">Serine protease</keyword>
<evidence type="ECO:0000256" key="8">
    <source>
        <dbReference type="RuleBase" id="RU003567"/>
    </source>
</evidence>
<dbReference type="InterPro" id="IPR023562">
    <property type="entry name" value="ClpP/TepA"/>
</dbReference>
<dbReference type="InterPro" id="IPR018215">
    <property type="entry name" value="ClpP_Ser_AS"/>
</dbReference>
<evidence type="ECO:0000313" key="11">
    <source>
        <dbReference type="Proteomes" id="UP001583280"/>
    </source>
</evidence>
<dbReference type="InterPro" id="IPR001907">
    <property type="entry name" value="ClpP"/>
</dbReference>
<feature type="active site" evidence="6">
    <location>
        <position position="177"/>
    </location>
</feature>
<organism evidence="10 11">
    <name type="scientific">Ceratocystis pirilliformis</name>
    <dbReference type="NCBI Taxonomy" id="259994"/>
    <lineage>
        <taxon>Eukaryota</taxon>
        <taxon>Fungi</taxon>
        <taxon>Dikarya</taxon>
        <taxon>Ascomycota</taxon>
        <taxon>Pezizomycotina</taxon>
        <taxon>Sordariomycetes</taxon>
        <taxon>Hypocreomycetidae</taxon>
        <taxon>Microascales</taxon>
        <taxon>Ceratocystidaceae</taxon>
        <taxon>Ceratocystis</taxon>
    </lineage>
</organism>
<feature type="active site" evidence="5">
    <location>
        <position position="152"/>
    </location>
</feature>
<dbReference type="PROSITE" id="PS00382">
    <property type="entry name" value="CLP_PROTEASE_HIS"/>
    <property type="match status" value="1"/>
</dbReference>
<dbReference type="SUPFAM" id="SSF52096">
    <property type="entry name" value="ClpP/crotonase"/>
    <property type="match status" value="1"/>
</dbReference>
<dbReference type="Proteomes" id="UP001583280">
    <property type="component" value="Unassembled WGS sequence"/>
</dbReference>
<keyword evidence="3 7" id="KW-0378">Hydrolase</keyword>
<dbReference type="InterPro" id="IPR033135">
    <property type="entry name" value="ClpP_His_AS"/>
</dbReference>
<dbReference type="EMBL" id="JAWDJO010000089">
    <property type="protein sequence ID" value="KAL1894506.1"/>
    <property type="molecule type" value="Genomic_DNA"/>
</dbReference>
<evidence type="ECO:0000256" key="6">
    <source>
        <dbReference type="PROSITE-ProRule" id="PRU10086"/>
    </source>
</evidence>
<dbReference type="PRINTS" id="PR00127">
    <property type="entry name" value="CLPPROTEASEP"/>
</dbReference>
<gene>
    <name evidence="10" type="ORF">Cpir12675_003632</name>
</gene>
<protein>
    <recommendedName>
        <fullName evidence="8">ATP-dependent Clp protease proteolytic subunit</fullName>
        <ecNumber evidence="7">3.4.21.92</ecNumber>
    </recommendedName>
</protein>
<dbReference type="PANTHER" id="PTHR10381">
    <property type="entry name" value="ATP-DEPENDENT CLP PROTEASE PROTEOLYTIC SUBUNIT"/>
    <property type="match status" value="1"/>
</dbReference>
<dbReference type="PANTHER" id="PTHR10381:SF11">
    <property type="entry name" value="ATP-DEPENDENT CLP PROTEASE PROTEOLYTIC SUBUNIT, MITOCHONDRIAL"/>
    <property type="match status" value="1"/>
</dbReference>
<keyword evidence="2 7" id="KW-0645">Protease</keyword>
<evidence type="ECO:0000256" key="1">
    <source>
        <dbReference type="ARBA" id="ARBA00007039"/>
    </source>
</evidence>
<feature type="region of interest" description="Disordered" evidence="9">
    <location>
        <begin position="254"/>
        <end position="276"/>
    </location>
</feature>
<dbReference type="Gene3D" id="3.90.226.10">
    <property type="entry name" value="2-enoyl-CoA Hydratase, Chain A, domain 1"/>
    <property type="match status" value="1"/>
</dbReference>
<dbReference type="CDD" id="cd07017">
    <property type="entry name" value="S14_ClpP_2"/>
    <property type="match status" value="1"/>
</dbReference>
<evidence type="ECO:0000256" key="3">
    <source>
        <dbReference type="ARBA" id="ARBA00022801"/>
    </source>
</evidence>
<sequence length="276" mass="29500">MACTSKLVRVTRHAFRAGVGASASPSTTARGFSTTAHRALTGTGRAGLHMPPTSNIPMPYITEVTTGGWRTYDIFSRLLQERIICLNGSIDDTTSASIVSQLLWLESDSPDKTITMYINSPGGMVSAGLAIYDTMSYISSPVSTVCVGAASSMASLLLVGGARGKRYALPHSAIMVHQPLGGTQGQTSDILIYANQIQRIRDQVNEIYRTHVNAALPQDKHLSKETVEALMERDNYMTAQEALANGVIDEVLVRRTEDSKGDNTKGPAPASAPAES</sequence>
<dbReference type="Pfam" id="PF00574">
    <property type="entry name" value="CLP_protease"/>
    <property type="match status" value="1"/>
</dbReference>
<evidence type="ECO:0000256" key="4">
    <source>
        <dbReference type="ARBA" id="ARBA00022825"/>
    </source>
</evidence>
<evidence type="ECO:0000256" key="7">
    <source>
        <dbReference type="RuleBase" id="RU000549"/>
    </source>
</evidence>